<dbReference type="PROSITE" id="PS51898">
    <property type="entry name" value="TYR_RECOMBINASE"/>
    <property type="match status" value="1"/>
</dbReference>
<evidence type="ECO:0000256" key="4">
    <source>
        <dbReference type="ARBA" id="ARBA00023172"/>
    </source>
</evidence>
<dbReference type="InterPro" id="IPR011010">
    <property type="entry name" value="DNA_brk_join_enz"/>
</dbReference>
<dbReference type="Pfam" id="PF00589">
    <property type="entry name" value="Phage_integrase"/>
    <property type="match status" value="1"/>
</dbReference>
<evidence type="ECO:0000256" key="2">
    <source>
        <dbReference type="ARBA" id="ARBA00022908"/>
    </source>
</evidence>
<dbReference type="Pfam" id="PF14657">
    <property type="entry name" value="Arm-DNA-bind_4"/>
    <property type="match status" value="1"/>
</dbReference>
<gene>
    <name evidence="8" type="primary">xerC_3</name>
    <name evidence="8" type="ORF">SPSIL_014710</name>
</gene>
<dbReference type="InterPro" id="IPR010998">
    <property type="entry name" value="Integrase_recombinase_N"/>
</dbReference>
<keyword evidence="2" id="KW-0229">DNA integration</keyword>
<dbReference type="Proteomes" id="UP000216752">
    <property type="component" value="Chromosome"/>
</dbReference>
<dbReference type="InterPro" id="IPR044068">
    <property type="entry name" value="CB"/>
</dbReference>
<proteinExistence type="inferred from homology"/>
<dbReference type="InterPro" id="IPR004107">
    <property type="entry name" value="Integrase_SAM-like_N"/>
</dbReference>
<keyword evidence="9" id="KW-1185">Reference proteome</keyword>
<name>A0ABZ3II67_9FIRM</name>
<dbReference type="CDD" id="cd01189">
    <property type="entry name" value="INT_ICEBs1_C_like"/>
    <property type="match status" value="1"/>
</dbReference>
<dbReference type="SUPFAM" id="SSF56349">
    <property type="entry name" value="DNA breaking-rejoining enzymes"/>
    <property type="match status" value="1"/>
</dbReference>
<dbReference type="RefSeq" id="WP_094603424.1">
    <property type="nucleotide sequence ID" value="NZ_CP155573.1"/>
</dbReference>
<evidence type="ECO:0000256" key="1">
    <source>
        <dbReference type="ARBA" id="ARBA00008857"/>
    </source>
</evidence>
<sequence length="389" mass="45147">MAYIRKIGLTWYYTVDIGLTLEGKRDQKKKGGFKTKKEAQLAAGKIEDEVASGLYIRETDTTFKEFVAEWLELYSDNVKESTVRVREHEIGCLTRHIGKLTKMKDITIKKYEKSLSALKKEGYAANTLAGIHGTAKMIFKKAMEFRVIRSDPTQYAKLPRVQKTVEELEQETEIPKYLEKEQLSLFLKNAQNRGLEGDYTIFLTLAYTGMRAGELCALKWSDIDFDEHTISITKTYYNPGNKITAYKLQTPKTPSSKRNIEIDDMVIKELQQHQSKQNIVKMEHRKEWHDKKFVFAKTDKNYGYPNYIKFVENRMTRLLKTSKLPEELTPHSLRHTHTSLLAEAGVGLEEIMERLGHSDDEITRKVYLHVTKTKKKEASQKFSELMRNL</sequence>
<keyword evidence="3 5" id="KW-0238">DNA-binding</keyword>
<evidence type="ECO:0000259" key="7">
    <source>
        <dbReference type="PROSITE" id="PS51900"/>
    </source>
</evidence>
<evidence type="ECO:0000256" key="5">
    <source>
        <dbReference type="PROSITE-ProRule" id="PRU01248"/>
    </source>
</evidence>
<feature type="domain" description="Core-binding (CB)" evidence="7">
    <location>
        <begin position="61"/>
        <end position="143"/>
    </location>
</feature>
<comment type="similarity">
    <text evidence="1">Belongs to the 'phage' integrase family.</text>
</comment>
<accession>A0ABZ3II67</accession>
<dbReference type="PANTHER" id="PTHR30349">
    <property type="entry name" value="PHAGE INTEGRASE-RELATED"/>
    <property type="match status" value="1"/>
</dbReference>
<keyword evidence="4" id="KW-0233">DNA recombination</keyword>
<dbReference type="EMBL" id="CP155573">
    <property type="protein sequence ID" value="XFO65361.1"/>
    <property type="molecule type" value="Genomic_DNA"/>
</dbReference>
<feature type="domain" description="Tyr recombinase" evidence="6">
    <location>
        <begin position="173"/>
        <end position="380"/>
    </location>
</feature>
<dbReference type="Gene3D" id="1.10.443.10">
    <property type="entry name" value="Intergrase catalytic core"/>
    <property type="match status" value="1"/>
</dbReference>
<evidence type="ECO:0000259" key="6">
    <source>
        <dbReference type="PROSITE" id="PS51898"/>
    </source>
</evidence>
<dbReference type="Gene3D" id="1.10.150.130">
    <property type="match status" value="1"/>
</dbReference>
<dbReference type="Pfam" id="PF14659">
    <property type="entry name" value="Phage_int_SAM_3"/>
    <property type="match status" value="1"/>
</dbReference>
<reference evidence="8" key="1">
    <citation type="submission" date="2024-05" db="EMBL/GenBank/DDBJ databases">
        <title>Isolation and characterization of Sporomusa carbonis sp. nov., a carboxydotrophic hydrogenogen in the genus of Sporomusa isolated from a charcoal burning pile.</title>
        <authorList>
            <person name="Boeer T."/>
            <person name="Rosenbaum F."/>
            <person name="Eysell L."/>
            <person name="Mueller V."/>
            <person name="Daniel R."/>
            <person name="Poehlein A."/>
        </authorList>
    </citation>
    <scope>NUCLEOTIDE SEQUENCE [LARGE SCALE GENOMIC DNA]</scope>
    <source>
        <strain evidence="8">DSM 10669</strain>
    </source>
</reference>
<evidence type="ECO:0000256" key="3">
    <source>
        <dbReference type="ARBA" id="ARBA00023125"/>
    </source>
</evidence>
<organism evidence="8 9">
    <name type="scientific">Sporomusa silvacetica DSM 10669</name>
    <dbReference type="NCBI Taxonomy" id="1123289"/>
    <lineage>
        <taxon>Bacteria</taxon>
        <taxon>Bacillati</taxon>
        <taxon>Bacillota</taxon>
        <taxon>Negativicutes</taxon>
        <taxon>Selenomonadales</taxon>
        <taxon>Sporomusaceae</taxon>
        <taxon>Sporomusa</taxon>
    </lineage>
</organism>
<dbReference type="PANTHER" id="PTHR30349:SF64">
    <property type="entry name" value="PROPHAGE INTEGRASE INTD-RELATED"/>
    <property type="match status" value="1"/>
</dbReference>
<evidence type="ECO:0000313" key="8">
    <source>
        <dbReference type="EMBL" id="XFO65361.1"/>
    </source>
</evidence>
<dbReference type="InterPro" id="IPR050090">
    <property type="entry name" value="Tyrosine_recombinase_XerCD"/>
</dbReference>
<evidence type="ECO:0000313" key="9">
    <source>
        <dbReference type="Proteomes" id="UP000216752"/>
    </source>
</evidence>
<protein>
    <submittedName>
        <fullName evidence="8">Tyrosine recombinase XerC</fullName>
    </submittedName>
</protein>
<dbReference type="InterPro" id="IPR028259">
    <property type="entry name" value="AP2-like_int_N"/>
</dbReference>
<dbReference type="InterPro" id="IPR002104">
    <property type="entry name" value="Integrase_catalytic"/>
</dbReference>
<dbReference type="PROSITE" id="PS51900">
    <property type="entry name" value="CB"/>
    <property type="match status" value="1"/>
</dbReference>
<dbReference type="InterPro" id="IPR013762">
    <property type="entry name" value="Integrase-like_cat_sf"/>
</dbReference>